<protein>
    <recommendedName>
        <fullName evidence="4">TIGR02996 domain-containing protein</fullName>
    </recommendedName>
</protein>
<dbReference type="RefSeq" id="WP_162671738.1">
    <property type="nucleotide sequence ID" value="NZ_LR593886.1"/>
</dbReference>
<name>A0A6P2DGG5_9BACT</name>
<evidence type="ECO:0008006" key="4">
    <source>
        <dbReference type="Google" id="ProtNLM"/>
    </source>
</evidence>
<proteinExistence type="predicted"/>
<dbReference type="EMBL" id="LR593886">
    <property type="protein sequence ID" value="VTR98927.1"/>
    <property type="molecule type" value="Genomic_DNA"/>
</dbReference>
<dbReference type="NCBIfam" id="TIGR02996">
    <property type="entry name" value="rpt_mate_G_obs"/>
    <property type="match status" value="1"/>
</dbReference>
<gene>
    <name evidence="2" type="ORF">SOIL9_01110</name>
</gene>
<keyword evidence="3" id="KW-1185">Reference proteome</keyword>
<dbReference type="InterPro" id="IPR014338">
    <property type="entry name" value="CHP02996_rpt-companion-dom"/>
</dbReference>
<evidence type="ECO:0000313" key="3">
    <source>
        <dbReference type="Proteomes" id="UP000464178"/>
    </source>
</evidence>
<reference evidence="2 3" key="1">
    <citation type="submission" date="2019-05" db="EMBL/GenBank/DDBJ databases">
        <authorList>
            <consortium name="Science for Life Laboratories"/>
        </authorList>
    </citation>
    <scope>NUCLEOTIDE SEQUENCE [LARGE SCALE GENOMIC DNA]</scope>
    <source>
        <strain evidence="2">Soil9</strain>
    </source>
</reference>
<dbReference type="AlphaFoldDB" id="A0A6P2DGG5"/>
<sequence length="268" mass="30179">MTEREAFVQKICEAPADDTARLVYADWLDEYGDEADHTRAKFIRQRYPAAVIGLSRQPRPAARPWATYARALFAGVVPRAWATWLVPSPGSPVWNRWWKNRTWSEMCRNQEFDSHRPPLVLALRHGFASCIGLDQRRFLNHAGALFRAQPIEHVSLLGMRSTPSSEGALWQLYSPRTYGYSWAIKEPIYRYLTGGTISPNVVRLGTDSHMNYRKYPTRADALVDLSDACVAFGRGMAGLPPLVNQDGQTATQTAPRPNHEPNAPEANS</sequence>
<feature type="region of interest" description="Disordered" evidence="1">
    <location>
        <begin position="241"/>
        <end position="268"/>
    </location>
</feature>
<evidence type="ECO:0000256" key="1">
    <source>
        <dbReference type="SAM" id="MobiDB-lite"/>
    </source>
</evidence>
<feature type="compositionally biased region" description="Polar residues" evidence="1">
    <location>
        <begin position="245"/>
        <end position="255"/>
    </location>
</feature>
<evidence type="ECO:0000313" key="2">
    <source>
        <dbReference type="EMBL" id="VTR98927.1"/>
    </source>
</evidence>
<accession>A0A6P2DGG5</accession>
<dbReference type="Proteomes" id="UP000464178">
    <property type="component" value="Chromosome"/>
</dbReference>
<dbReference type="KEGG" id="gms:SOIL9_01110"/>
<organism evidence="2 3">
    <name type="scientific">Gemmata massiliana</name>
    <dbReference type="NCBI Taxonomy" id="1210884"/>
    <lineage>
        <taxon>Bacteria</taxon>
        <taxon>Pseudomonadati</taxon>
        <taxon>Planctomycetota</taxon>
        <taxon>Planctomycetia</taxon>
        <taxon>Gemmatales</taxon>
        <taxon>Gemmataceae</taxon>
        <taxon>Gemmata</taxon>
    </lineage>
</organism>